<dbReference type="OrthoDB" id="3266505at2759"/>
<evidence type="ECO:0000313" key="7">
    <source>
        <dbReference type="Proteomes" id="UP001140513"/>
    </source>
</evidence>
<dbReference type="GO" id="GO:0003677">
    <property type="term" value="F:DNA binding"/>
    <property type="evidence" value="ECO:0007669"/>
    <property type="project" value="InterPro"/>
</dbReference>
<keyword evidence="2" id="KW-0804">Transcription</keyword>
<keyword evidence="7" id="KW-1185">Reference proteome</keyword>
<sequence length="642" mass="71674">MRPSSGDQPCQQCRTASRECIYPAEEPLKGASLKEELERLRKKCDHLEKCLQTVLPDNAARDDLLRSVESGDTPPAASVYSESSAVDDGETTEGRMLFDPDGNMRFLGETSGATFLDLLKAFMLTLVPLALAPEPGLTVPEDGSTFVASLGRYQTFDSRPLLDLDVDPFWLPTRTEMIMMLAELRYHIQDGNGDFPSGGIYYWGDLSSMPEAITLTVTQSEAAISDRYRYLAFNHVSFALAAQILNQSLHQGEIHAGDAYFKRARILLGNPLDTVRFSLRDVPVLALMALYLIEINRRDAAYVYTSLAMHIAVTHGAARHCADEASKRVFWTVYVLDRWLSCLMGRPPTLADEAIRLPLPIDAPNMPSSAGLRAHVQLARISGFIVCETYKIAPKKLDTNPAAPDVDKPMELLQDWLTHLPASLQMSSAQPSADPACCILHMAHNQLILITIRPILLTAVKRAVAERYMNACSWKLEQQPQFNRIDACSKAAQRNIHLAQWVMQLYNTRRLLQAGLHFVFNAAVILLLNRVLRNQSAAAKEIDFAIDVFTQQSRIGTNYERDCLQVLKDLKILLDRFLSGSCATQQNYSANPARVSQGFINDTQFDVAQGRQILPSNGGNVYQELITWIQDDNTQLHSSFRI</sequence>
<evidence type="ECO:0000256" key="4">
    <source>
        <dbReference type="SAM" id="MobiDB-lite"/>
    </source>
</evidence>
<dbReference type="GO" id="GO:0006351">
    <property type="term" value="P:DNA-templated transcription"/>
    <property type="evidence" value="ECO:0007669"/>
    <property type="project" value="InterPro"/>
</dbReference>
<evidence type="ECO:0000259" key="5">
    <source>
        <dbReference type="SMART" id="SM00906"/>
    </source>
</evidence>
<dbReference type="GO" id="GO:0008270">
    <property type="term" value="F:zinc ion binding"/>
    <property type="evidence" value="ECO:0007669"/>
    <property type="project" value="InterPro"/>
</dbReference>
<dbReference type="InterPro" id="IPR007219">
    <property type="entry name" value="XnlR_reg_dom"/>
</dbReference>
<gene>
    <name evidence="6" type="ORF">N0V89_003884</name>
</gene>
<dbReference type="EMBL" id="JAPEUX010000003">
    <property type="protein sequence ID" value="KAJ4355863.1"/>
    <property type="molecule type" value="Genomic_DNA"/>
</dbReference>
<dbReference type="InterPro" id="IPR051127">
    <property type="entry name" value="Fungal_SecMet_Regulators"/>
</dbReference>
<evidence type="ECO:0000256" key="1">
    <source>
        <dbReference type="ARBA" id="ARBA00023015"/>
    </source>
</evidence>
<keyword evidence="1" id="KW-0805">Transcription regulation</keyword>
<dbReference type="RefSeq" id="XP_056072989.1">
    <property type="nucleotide sequence ID" value="XM_056212681.1"/>
</dbReference>
<feature type="domain" description="Xylanolytic transcriptional activator regulatory" evidence="5">
    <location>
        <begin position="301"/>
        <end position="366"/>
    </location>
</feature>
<evidence type="ECO:0000256" key="2">
    <source>
        <dbReference type="ARBA" id="ARBA00023163"/>
    </source>
</evidence>
<dbReference type="PANTHER" id="PTHR47424">
    <property type="entry name" value="REGULATORY PROTEIN GAL4"/>
    <property type="match status" value="1"/>
</dbReference>
<name>A0A9W8XR42_9PLEO</name>
<keyword evidence="3" id="KW-0539">Nucleus</keyword>
<dbReference type="InterPro" id="IPR036864">
    <property type="entry name" value="Zn2-C6_fun-type_DNA-bd_sf"/>
</dbReference>
<dbReference type="Proteomes" id="UP001140513">
    <property type="component" value="Unassembled WGS sequence"/>
</dbReference>
<feature type="region of interest" description="Disordered" evidence="4">
    <location>
        <begin position="68"/>
        <end position="92"/>
    </location>
</feature>
<accession>A0A9W8XR42</accession>
<proteinExistence type="predicted"/>
<protein>
    <recommendedName>
        <fullName evidence="5">Xylanolytic transcriptional activator regulatory domain-containing protein</fullName>
    </recommendedName>
</protein>
<dbReference type="AlphaFoldDB" id="A0A9W8XR42"/>
<dbReference type="Pfam" id="PF04082">
    <property type="entry name" value="Fungal_trans"/>
    <property type="match status" value="1"/>
</dbReference>
<comment type="caution">
    <text evidence="6">The sequence shown here is derived from an EMBL/GenBank/DDBJ whole genome shotgun (WGS) entry which is preliminary data.</text>
</comment>
<dbReference type="GeneID" id="80907414"/>
<dbReference type="GO" id="GO:0000981">
    <property type="term" value="F:DNA-binding transcription factor activity, RNA polymerase II-specific"/>
    <property type="evidence" value="ECO:0007669"/>
    <property type="project" value="InterPro"/>
</dbReference>
<dbReference type="SMART" id="SM00906">
    <property type="entry name" value="Fungal_trans"/>
    <property type="match status" value="1"/>
</dbReference>
<evidence type="ECO:0000256" key="3">
    <source>
        <dbReference type="ARBA" id="ARBA00023242"/>
    </source>
</evidence>
<evidence type="ECO:0000313" key="6">
    <source>
        <dbReference type="EMBL" id="KAJ4355863.1"/>
    </source>
</evidence>
<dbReference type="Gene3D" id="4.10.240.10">
    <property type="entry name" value="Zn(2)-C6 fungal-type DNA-binding domain"/>
    <property type="match status" value="1"/>
</dbReference>
<organism evidence="6 7">
    <name type="scientific">Didymosphaeria variabile</name>
    <dbReference type="NCBI Taxonomy" id="1932322"/>
    <lineage>
        <taxon>Eukaryota</taxon>
        <taxon>Fungi</taxon>
        <taxon>Dikarya</taxon>
        <taxon>Ascomycota</taxon>
        <taxon>Pezizomycotina</taxon>
        <taxon>Dothideomycetes</taxon>
        <taxon>Pleosporomycetidae</taxon>
        <taxon>Pleosporales</taxon>
        <taxon>Massarineae</taxon>
        <taxon>Didymosphaeriaceae</taxon>
        <taxon>Didymosphaeria</taxon>
    </lineage>
</organism>
<reference evidence="6" key="1">
    <citation type="submission" date="2022-10" db="EMBL/GenBank/DDBJ databases">
        <title>Tapping the CABI collections for fungal endophytes: first genome assemblies for Collariella, Neodidymelliopsis, Ascochyta clinopodiicola, Didymella pomorum, Didymosphaeria variabile, Neocosmospora piperis and Neocucurbitaria cava.</title>
        <authorList>
            <person name="Hill R."/>
        </authorList>
    </citation>
    <scope>NUCLEOTIDE SEQUENCE</scope>
    <source>
        <strain evidence="6">IMI 356815</strain>
    </source>
</reference>
<dbReference type="PANTHER" id="PTHR47424:SF6">
    <property type="entry name" value="PROLINE UTILIZATION TRANS-ACTIVATOR"/>
    <property type="match status" value="1"/>
</dbReference>
<dbReference type="CDD" id="cd12148">
    <property type="entry name" value="fungal_TF_MHR"/>
    <property type="match status" value="1"/>
</dbReference>